<dbReference type="InterPro" id="IPR036723">
    <property type="entry name" value="Alpha-catenin/vinculin-like_sf"/>
</dbReference>
<dbReference type="PRINTS" id="PR00805">
    <property type="entry name" value="ALPHACATENIN"/>
</dbReference>
<feature type="region of interest" description="Disordered" evidence="7">
    <location>
        <begin position="655"/>
        <end position="686"/>
    </location>
</feature>
<dbReference type="GO" id="GO:0005737">
    <property type="term" value="C:cytoplasm"/>
    <property type="evidence" value="ECO:0007669"/>
    <property type="project" value="UniProtKB-SubCell"/>
</dbReference>
<evidence type="ECO:0000313" key="10">
    <source>
        <dbReference type="EMBL" id="CAF1437433.1"/>
    </source>
</evidence>
<dbReference type="GO" id="GO:0016342">
    <property type="term" value="C:catenin complex"/>
    <property type="evidence" value="ECO:0007669"/>
    <property type="project" value="TreeGrafter"/>
</dbReference>
<dbReference type="InterPro" id="IPR001033">
    <property type="entry name" value="Alpha_catenin"/>
</dbReference>
<evidence type="ECO:0000313" key="9">
    <source>
        <dbReference type="EMBL" id="CAF1416016.1"/>
    </source>
</evidence>
<reference evidence="9" key="1">
    <citation type="submission" date="2021-02" db="EMBL/GenBank/DDBJ databases">
        <authorList>
            <person name="Nowell W R."/>
        </authorList>
    </citation>
    <scope>NUCLEOTIDE SEQUENCE</scope>
</reference>
<sequence length="1136" mass="130486">MSTHIYGTKYNPTDVQIKTWSVQRTLDPLVAQVTSLISDQPSNKKKGRSKRAHLLVANVIQAIENFINKASEIAHENPDMRNDLLQCMEEVKQTGDEMAVLSKEFADDPCSKPKRQQMIVAARALLTSVTRLLIMADLVDVQLILRSIRLVEDDLQRIHDASNQEELVHFYKQYGKDIIDLSQHAQRRQQDLVDRMEQENLAAARGTIKRTSIMLLTASKAYLRHPEIPYARENRDFVYNQVRDAVGVISSITQGRPIPPTQLLKFDSSLSTVGDLTRALNEFDHIVMMKPQKFNEQIIRPQLEERLESIISGAALLADSLSTREDRRDRIVHECNAVRQALQDLLDEYIQYSRKKSSEENVNIKIQTMQTKTRDLRKQLRKAVVDHVSDTFVATNVPLHALIDAARRGNVQLVEETANIFLEHASKLVEVANVACSMSDQVEGIKLVRLAAMQIQHLSPQVVNAARILAARSTSKVALENMDVFRDTWEKHVRLLTEAVDEITTIEDFLAVSENHILEDINLCIQAMVERNPDRVDRTAGAIRGRSGRVIDVVTSEMEKYEPGEYTEGVMESIRVLRDQIMPCFVERIKIAIDTLRMRSGCDDGKFELIEQELIEASSSVYHGIRDIRNSVLMNPDLEWPSDDDEGLNDEIYAQSQTSSHGPSSDSQQPDLEMYPGKNDNPSRDMMRRLPKEEREQIELQVEGFKKTKRDFEREVLKWDDRGNDIIVLAKKMCMIMMEMTDFTRGRGPLRTTMDVINAAKMISECGSKLNKIAKDIAAQCVESQSKSDLVAYVDRITLYCHQLDITSKVKADVQNISGELIVSGLDSATSLITAAKNLMNAVVLTVKASYIASTKYRNKSGNKEPIVQWKMRLPEKKPLVLNERQNESNSRTKKSTVKKRLEPLHVLILNVKFHCLSINNDRYASYLYYVLCHEHHEEKLKDKWKQIWLKPVVHALDTSTPLHRFLIAEYILPKILKGHPEYLQDLKEITVNPRTLIVCTRIGRILDLCPNIFSTFSLIEHNLIRQGITSEDEQHFIRIKDSWLLCARQKLKNIDQDFANLTERYRTYLKCLINWCCSHLYLEGSYSQRHLSILTLHWLIHLHGNEGIQTVCRKYFKSNLFQEKIKVFFIHYRKI</sequence>
<accession>A0A815MG83</accession>
<comment type="similarity">
    <text evidence="3">Belongs to the vinculin/alpha-catenin family.</text>
</comment>
<dbReference type="EMBL" id="CAJNOM010000399">
    <property type="protein sequence ID" value="CAF1416016.1"/>
    <property type="molecule type" value="Genomic_DNA"/>
</dbReference>
<dbReference type="GO" id="GO:0098609">
    <property type="term" value="P:cell-cell adhesion"/>
    <property type="evidence" value="ECO:0007669"/>
    <property type="project" value="TreeGrafter"/>
</dbReference>
<organism evidence="9 11">
    <name type="scientific">Adineta steineri</name>
    <dbReference type="NCBI Taxonomy" id="433720"/>
    <lineage>
        <taxon>Eukaryota</taxon>
        <taxon>Metazoa</taxon>
        <taxon>Spiralia</taxon>
        <taxon>Gnathifera</taxon>
        <taxon>Rotifera</taxon>
        <taxon>Eurotatoria</taxon>
        <taxon>Bdelloidea</taxon>
        <taxon>Adinetida</taxon>
        <taxon>Adinetidae</taxon>
        <taxon>Adineta</taxon>
    </lineage>
</organism>
<keyword evidence="11" id="KW-1185">Reference proteome</keyword>
<dbReference type="GO" id="GO:0045296">
    <property type="term" value="F:cadherin binding"/>
    <property type="evidence" value="ECO:0007669"/>
    <property type="project" value="InterPro"/>
</dbReference>
<evidence type="ECO:0000256" key="5">
    <source>
        <dbReference type="ARBA" id="ARBA00022889"/>
    </source>
</evidence>
<evidence type="ECO:0000256" key="4">
    <source>
        <dbReference type="ARBA" id="ARBA00022490"/>
    </source>
</evidence>
<name>A0A815MG83_9BILA</name>
<dbReference type="PANTHER" id="PTHR18914:SF9">
    <property type="entry name" value="CATENIN ALPHA"/>
    <property type="match status" value="1"/>
</dbReference>
<evidence type="ECO:0000256" key="1">
    <source>
        <dbReference type="ARBA" id="ARBA00004282"/>
    </source>
</evidence>
<dbReference type="GO" id="GO:0005912">
    <property type="term" value="C:adherens junction"/>
    <property type="evidence" value="ECO:0007669"/>
    <property type="project" value="TreeGrafter"/>
</dbReference>
<dbReference type="AlphaFoldDB" id="A0A815MG83"/>
<dbReference type="Proteomes" id="UP000663877">
    <property type="component" value="Unassembled WGS sequence"/>
</dbReference>
<evidence type="ECO:0000256" key="6">
    <source>
        <dbReference type="ARBA" id="ARBA00022949"/>
    </source>
</evidence>
<keyword evidence="4" id="KW-0963">Cytoplasm</keyword>
<protein>
    <submittedName>
        <fullName evidence="9">Uncharacterized protein</fullName>
    </submittedName>
</protein>
<dbReference type="Gene3D" id="6.10.250.2510">
    <property type="match status" value="1"/>
</dbReference>
<dbReference type="Proteomes" id="UP000663832">
    <property type="component" value="Unassembled WGS sequence"/>
</dbReference>
<evidence type="ECO:0000313" key="11">
    <source>
        <dbReference type="Proteomes" id="UP000663832"/>
    </source>
</evidence>
<evidence type="ECO:0000256" key="2">
    <source>
        <dbReference type="ARBA" id="ARBA00004496"/>
    </source>
</evidence>
<proteinExistence type="inferred from homology"/>
<dbReference type="OrthoDB" id="6376697at2759"/>
<dbReference type="SUPFAM" id="SSF47220">
    <property type="entry name" value="alpha-catenin/vinculin-like"/>
    <property type="match status" value="4"/>
</dbReference>
<comment type="caution">
    <text evidence="9">The sequence shown here is derived from an EMBL/GenBank/DDBJ whole genome shotgun (WGS) entry which is preliminary data.</text>
</comment>
<evidence type="ECO:0000256" key="3">
    <source>
        <dbReference type="ARBA" id="ARBA00008376"/>
    </source>
</evidence>
<feature type="compositionally biased region" description="Polar residues" evidence="7">
    <location>
        <begin position="655"/>
        <end position="670"/>
    </location>
</feature>
<dbReference type="GO" id="GO:0016477">
    <property type="term" value="P:cell migration"/>
    <property type="evidence" value="ECO:0007669"/>
    <property type="project" value="TreeGrafter"/>
</dbReference>
<evidence type="ECO:0000313" key="8">
    <source>
        <dbReference type="EMBL" id="CAF1068142.1"/>
    </source>
</evidence>
<keyword evidence="6" id="KW-0965">Cell junction</keyword>
<evidence type="ECO:0000256" key="7">
    <source>
        <dbReference type="SAM" id="MobiDB-lite"/>
    </source>
</evidence>
<dbReference type="EMBL" id="CAJNOI010000105">
    <property type="protein sequence ID" value="CAF1068142.1"/>
    <property type="molecule type" value="Genomic_DNA"/>
</dbReference>
<dbReference type="PANTHER" id="PTHR18914">
    <property type="entry name" value="ALPHA CATENIN"/>
    <property type="match status" value="1"/>
</dbReference>
<dbReference type="Gene3D" id="1.20.120.230">
    <property type="entry name" value="Alpha-catenin/vinculin-like"/>
    <property type="match status" value="5"/>
</dbReference>
<dbReference type="EMBL" id="CAJNOM010000436">
    <property type="protein sequence ID" value="CAF1437433.1"/>
    <property type="molecule type" value="Genomic_DNA"/>
</dbReference>
<dbReference type="Pfam" id="PF01044">
    <property type="entry name" value="Vinculin"/>
    <property type="match status" value="1"/>
</dbReference>
<dbReference type="GO" id="GO:0008013">
    <property type="term" value="F:beta-catenin binding"/>
    <property type="evidence" value="ECO:0007669"/>
    <property type="project" value="TreeGrafter"/>
</dbReference>
<dbReference type="GO" id="GO:0051015">
    <property type="term" value="F:actin filament binding"/>
    <property type="evidence" value="ECO:0007669"/>
    <property type="project" value="InterPro"/>
</dbReference>
<dbReference type="InterPro" id="IPR006077">
    <property type="entry name" value="Vinculin/catenin"/>
</dbReference>
<gene>
    <name evidence="8" type="ORF">BJG266_LOCUS19553</name>
    <name evidence="9" type="ORF">QVE165_LOCUS37880</name>
    <name evidence="10" type="ORF">QVE165_LOCUS39377</name>
</gene>
<comment type="subcellular location">
    <subcellularLocation>
        <location evidence="1">Cell junction</location>
    </subcellularLocation>
    <subcellularLocation>
        <location evidence="2">Cytoplasm</location>
    </subcellularLocation>
</comment>
<keyword evidence="5" id="KW-0130">Cell adhesion</keyword>